<dbReference type="Proteomes" id="UP000829398">
    <property type="component" value="Chromosome 9"/>
</dbReference>
<comment type="caution">
    <text evidence="1">The sequence shown here is derived from an EMBL/GenBank/DDBJ whole genome shotgun (WGS) entry which is preliminary data.</text>
</comment>
<keyword evidence="2" id="KW-1185">Reference proteome</keyword>
<proteinExistence type="predicted"/>
<name>A0ACB8ICF5_CITSI</name>
<accession>A0ACB8ICF5</accession>
<organism evidence="1 2">
    <name type="scientific">Citrus sinensis</name>
    <name type="common">Sweet orange</name>
    <name type="synonym">Citrus aurantium var. sinensis</name>
    <dbReference type="NCBI Taxonomy" id="2711"/>
    <lineage>
        <taxon>Eukaryota</taxon>
        <taxon>Viridiplantae</taxon>
        <taxon>Streptophyta</taxon>
        <taxon>Embryophyta</taxon>
        <taxon>Tracheophyta</taxon>
        <taxon>Spermatophyta</taxon>
        <taxon>Magnoliopsida</taxon>
        <taxon>eudicotyledons</taxon>
        <taxon>Gunneridae</taxon>
        <taxon>Pentapetalae</taxon>
        <taxon>rosids</taxon>
        <taxon>malvids</taxon>
        <taxon>Sapindales</taxon>
        <taxon>Rutaceae</taxon>
        <taxon>Aurantioideae</taxon>
        <taxon>Citrus</taxon>
    </lineage>
</organism>
<protein>
    <submittedName>
        <fullName evidence="1">S-adenosylmethionine synthase 1</fullName>
    </submittedName>
</protein>
<evidence type="ECO:0000313" key="1">
    <source>
        <dbReference type="EMBL" id="KAH9684111.1"/>
    </source>
</evidence>
<reference evidence="2" key="1">
    <citation type="journal article" date="2023" name="Hortic. Res.">
        <title>A chromosome-level phased genome enabling allele-level studies in sweet orange: a case study on citrus Huanglongbing tolerance.</title>
        <authorList>
            <person name="Wu B."/>
            <person name="Yu Q."/>
            <person name="Deng Z."/>
            <person name="Duan Y."/>
            <person name="Luo F."/>
            <person name="Gmitter F. Jr."/>
        </authorList>
    </citation>
    <scope>NUCLEOTIDE SEQUENCE [LARGE SCALE GENOMIC DNA]</scope>
    <source>
        <strain evidence="2">cv. Valencia</strain>
    </source>
</reference>
<evidence type="ECO:0000313" key="2">
    <source>
        <dbReference type="Proteomes" id="UP000829398"/>
    </source>
</evidence>
<dbReference type="EMBL" id="CM039178">
    <property type="protein sequence ID" value="KAH9684111.1"/>
    <property type="molecule type" value="Genomic_DNA"/>
</dbReference>
<sequence length="627" mass="68185">METFLFTSESVNEGHPDKLCDQVSDAVLDACLAQDPDSKVACETCTKTNMVMVFGEITTKANVDYEKIVRDTCRSIGFTSADVGLDADHCKVLVNIEQQSPDIAQGVHGHLTKRPEEIGAGDQGHMFGYATDETPELMPLSHVLATKLGAKLTEVRKNGTCPWLRPDGKTQVTVEYYNENGAMVPVRVHTVLISTQHDETVTNDEIAADLKQHVIKPVIPDKYLDDKTIFHLNPSGRFVIGGPHGDAGLTGRKIIIDTYGGWGAHGGGAFSGKDPTKVDRSGAYIVRQAAKSIVASGLARRCIVQVSYAIGVPEPLSVFVDSYGTGKIPDKEILKIVKENFDFRPGMISINLDLKRGGNGRFLKTAAYGHFGRDDPDFTWEIVKPLKVMVSHCAIKSVYSFGEVWGGQLQKSGFERGSKRSGGGSANDDGDSDNMRGHKLENGHSNVSNVEIEKSRVTGIANGKENTSSNIGAFDASKLQKLRNKGSKKTDIVVSKGSKPDPKKKTTKKNRVWDDSPPESKLDFTDPAGGNGSNIEVEATDHGENLEPALKSLKNRLMTKNVAEEIVEKLCESVAASLEGKKLASFTMISSIVQAAMEEALVRILTPRRSIDILRDVLMHLAPRSKR</sequence>
<gene>
    <name evidence="1" type="ORF">KPL71_027896</name>
</gene>